<sequence>MTASVILGGSVGRFGSLRRRRLWLVPIGPSYCLIPTTTSPLQEGGEPLIQRSGCRLHSGREISGQTVRLRLRSFLLCRALTFLVRLTFRTLLIAKTIPAVTMLGAPPLDAVPFDTA</sequence>
<name>T0IVU1_9SPHN</name>
<accession>T0IVU1</accession>
<proteinExistence type="predicted"/>
<evidence type="ECO:0000313" key="1">
    <source>
        <dbReference type="EMBL" id="EQB15955.1"/>
    </source>
</evidence>
<dbReference type="AlphaFoldDB" id="T0IVU1"/>
<gene>
    <name evidence="1" type="ORF">RLDS_09570</name>
</gene>
<evidence type="ECO:0000313" key="2">
    <source>
        <dbReference type="Proteomes" id="UP000015531"/>
    </source>
</evidence>
<keyword evidence="2" id="KW-1185">Reference proteome</keyword>
<dbReference type="Proteomes" id="UP000015531">
    <property type="component" value="Unassembled WGS sequence"/>
</dbReference>
<organism evidence="1 2">
    <name type="scientific">Sphingobium lactosutens DS20</name>
    <dbReference type="NCBI Taxonomy" id="1331060"/>
    <lineage>
        <taxon>Bacteria</taxon>
        <taxon>Pseudomonadati</taxon>
        <taxon>Pseudomonadota</taxon>
        <taxon>Alphaproteobacteria</taxon>
        <taxon>Sphingomonadales</taxon>
        <taxon>Sphingomonadaceae</taxon>
        <taxon>Sphingobium</taxon>
    </lineage>
</organism>
<dbReference type="EMBL" id="ATDP01000081">
    <property type="protein sequence ID" value="EQB15955.1"/>
    <property type="molecule type" value="Genomic_DNA"/>
</dbReference>
<comment type="caution">
    <text evidence="1">The sequence shown here is derived from an EMBL/GenBank/DDBJ whole genome shotgun (WGS) entry which is preliminary data.</text>
</comment>
<reference evidence="1 2" key="1">
    <citation type="journal article" date="2013" name="Genome Announc.">
        <title>Draft Genome Sequence of Sphingobium lactosutens Strain DS20T, Isolated from a Hexachlorocyclohexane Dumpsite.</title>
        <authorList>
            <person name="Kumar R."/>
            <person name="Dwivedi V."/>
            <person name="Negi V."/>
            <person name="Khurana J.P."/>
            <person name="Lal R."/>
        </authorList>
    </citation>
    <scope>NUCLEOTIDE SEQUENCE [LARGE SCALE GENOMIC DNA]</scope>
    <source>
        <strain evidence="1 2">DS20</strain>
    </source>
</reference>
<protein>
    <submittedName>
        <fullName evidence="1">Uncharacterized protein</fullName>
    </submittedName>
</protein>